<dbReference type="PANTHER" id="PTHR30460">
    <property type="entry name" value="MODERATE CONDUCTANCE MECHANOSENSITIVE CHANNEL YBIO"/>
    <property type="match status" value="1"/>
</dbReference>
<dbReference type="FunFam" id="2.30.30.60:FF:000001">
    <property type="entry name" value="MscS Mechanosensitive ion channel"/>
    <property type="match status" value="1"/>
</dbReference>
<dbReference type="InterPro" id="IPR049142">
    <property type="entry name" value="MS_channel_1st"/>
</dbReference>
<evidence type="ECO:0000259" key="9">
    <source>
        <dbReference type="Pfam" id="PF00924"/>
    </source>
</evidence>
<keyword evidence="5 8" id="KW-1133">Transmembrane helix</keyword>
<dbReference type="InterPro" id="IPR011066">
    <property type="entry name" value="MscS_channel_C_sf"/>
</dbReference>
<dbReference type="Pfam" id="PF21082">
    <property type="entry name" value="MS_channel_3rd"/>
    <property type="match status" value="1"/>
</dbReference>
<evidence type="ECO:0000256" key="7">
    <source>
        <dbReference type="ARBA" id="ARBA00059688"/>
    </source>
</evidence>
<keyword evidence="13" id="KW-1185">Reference proteome</keyword>
<evidence type="ECO:0000259" key="10">
    <source>
        <dbReference type="Pfam" id="PF21082"/>
    </source>
</evidence>
<reference evidence="12" key="1">
    <citation type="journal article" date="2014" name="Int. J. Syst. Evol. Microbiol.">
        <title>Complete genome sequence of Corynebacterium casei LMG S-19264T (=DSM 44701T), isolated from a smear-ripened cheese.</title>
        <authorList>
            <consortium name="US DOE Joint Genome Institute (JGI-PGF)"/>
            <person name="Walter F."/>
            <person name="Albersmeier A."/>
            <person name="Kalinowski J."/>
            <person name="Ruckert C."/>
        </authorList>
    </citation>
    <scope>NUCLEOTIDE SEQUENCE</scope>
    <source>
        <strain evidence="12">CGMCC 1.15179</strain>
    </source>
</reference>
<dbReference type="PANTHER" id="PTHR30460:SF0">
    <property type="entry name" value="MODERATE CONDUCTANCE MECHANOSENSITIVE CHANNEL YBIO"/>
    <property type="match status" value="1"/>
</dbReference>
<feature type="domain" description="Mechanosensitive ion channel MscS" evidence="9">
    <location>
        <begin position="103"/>
        <end position="167"/>
    </location>
</feature>
<dbReference type="Pfam" id="PF21088">
    <property type="entry name" value="MS_channel_1st"/>
    <property type="match status" value="1"/>
</dbReference>
<feature type="transmembrane region" description="Helical" evidence="8">
    <location>
        <begin position="54"/>
        <end position="76"/>
    </location>
</feature>
<keyword evidence="4 8" id="KW-0812">Transmembrane</keyword>
<feature type="domain" description="Mechanosensitive ion channel MscS C-terminal" evidence="10">
    <location>
        <begin position="174"/>
        <end position="257"/>
    </location>
</feature>
<comment type="function">
    <text evidence="7">May play a role in resistance to osmotic downshock.</text>
</comment>
<reference evidence="12" key="2">
    <citation type="submission" date="2020-09" db="EMBL/GenBank/DDBJ databases">
        <authorList>
            <person name="Sun Q."/>
            <person name="Zhou Y."/>
        </authorList>
    </citation>
    <scope>NUCLEOTIDE SEQUENCE</scope>
    <source>
        <strain evidence="12">CGMCC 1.15179</strain>
    </source>
</reference>
<evidence type="ECO:0000256" key="8">
    <source>
        <dbReference type="SAM" id="Phobius"/>
    </source>
</evidence>
<dbReference type="InterPro" id="IPR023408">
    <property type="entry name" value="MscS_beta-dom_sf"/>
</dbReference>
<comment type="caution">
    <text evidence="12">The sequence shown here is derived from an EMBL/GenBank/DDBJ whole genome shotgun (WGS) entry which is preliminary data.</text>
</comment>
<accession>A0A8J2VBM6</accession>
<protein>
    <submittedName>
        <fullName evidence="12">Putative MscS family protein YkuT</fullName>
    </submittedName>
</protein>
<evidence type="ECO:0000256" key="5">
    <source>
        <dbReference type="ARBA" id="ARBA00022989"/>
    </source>
</evidence>
<evidence type="ECO:0000313" key="13">
    <source>
        <dbReference type="Proteomes" id="UP000625210"/>
    </source>
</evidence>
<gene>
    <name evidence="12" type="primary">ykuT</name>
    <name evidence="12" type="ORF">GCM10011571_06710</name>
</gene>
<dbReference type="Proteomes" id="UP000625210">
    <property type="component" value="Unassembled WGS sequence"/>
</dbReference>
<keyword evidence="6 8" id="KW-0472">Membrane</keyword>
<dbReference type="RefSeq" id="WP_188646495.1">
    <property type="nucleotide sequence ID" value="NZ_BMHQ01000002.1"/>
</dbReference>
<comment type="similarity">
    <text evidence="2">Belongs to the MscS (TC 1.A.23) family.</text>
</comment>
<feature type="domain" description="Mechanosensitive ion channel transmembrane helices 2/3" evidence="11">
    <location>
        <begin position="64"/>
        <end position="101"/>
    </location>
</feature>
<dbReference type="FunFam" id="1.10.287.1260:FF:000005">
    <property type="entry name" value="Mechanosensitive ion channel family protein"/>
    <property type="match status" value="1"/>
</dbReference>
<dbReference type="InterPro" id="IPR045276">
    <property type="entry name" value="YbiO_bact"/>
</dbReference>
<feature type="transmembrane region" description="Helical" evidence="8">
    <location>
        <begin position="12"/>
        <end position="33"/>
    </location>
</feature>
<evidence type="ECO:0000256" key="4">
    <source>
        <dbReference type="ARBA" id="ARBA00022692"/>
    </source>
</evidence>
<dbReference type="EMBL" id="BMHQ01000002">
    <property type="protein sequence ID" value="GGE08124.1"/>
    <property type="molecule type" value="Genomic_DNA"/>
</dbReference>
<name>A0A8J2VBM6_9BACL</name>
<evidence type="ECO:0000256" key="2">
    <source>
        <dbReference type="ARBA" id="ARBA00008017"/>
    </source>
</evidence>
<evidence type="ECO:0000256" key="6">
    <source>
        <dbReference type="ARBA" id="ARBA00023136"/>
    </source>
</evidence>
<dbReference type="AlphaFoldDB" id="A0A8J2VBM6"/>
<dbReference type="InterPro" id="IPR006685">
    <property type="entry name" value="MscS_channel_2nd"/>
</dbReference>
<dbReference type="InterPro" id="IPR049278">
    <property type="entry name" value="MS_channel_C"/>
</dbReference>
<dbReference type="InterPro" id="IPR011014">
    <property type="entry name" value="MscS_channel_TM-2"/>
</dbReference>
<proteinExistence type="inferred from homology"/>
<evidence type="ECO:0000259" key="11">
    <source>
        <dbReference type="Pfam" id="PF21088"/>
    </source>
</evidence>
<feature type="transmembrane region" description="Helical" evidence="8">
    <location>
        <begin position="82"/>
        <end position="104"/>
    </location>
</feature>
<dbReference type="GO" id="GO:0008381">
    <property type="term" value="F:mechanosensitive monoatomic ion channel activity"/>
    <property type="evidence" value="ECO:0007669"/>
    <property type="project" value="InterPro"/>
</dbReference>
<organism evidence="12 13">
    <name type="scientific">Marinithermofilum abyssi</name>
    <dbReference type="NCBI Taxonomy" id="1571185"/>
    <lineage>
        <taxon>Bacteria</taxon>
        <taxon>Bacillati</taxon>
        <taxon>Bacillota</taxon>
        <taxon>Bacilli</taxon>
        <taxon>Bacillales</taxon>
        <taxon>Thermoactinomycetaceae</taxon>
        <taxon>Marinithermofilum</taxon>
    </lineage>
</organism>
<evidence type="ECO:0000313" key="12">
    <source>
        <dbReference type="EMBL" id="GGE08124.1"/>
    </source>
</evidence>
<dbReference type="Pfam" id="PF00924">
    <property type="entry name" value="MS_channel_2nd"/>
    <property type="match status" value="1"/>
</dbReference>
<sequence>MSFNTSEIVSSLISAGLIAIVSIILYAVVKGIITRVAKRKLKKENGNTGRLHTLSSLLTSVAGYVIFFIAIVAILNEFGVNTSAIIASAGIVGLAIGFGAQGLVSDVVTGFFVLVEDQVNVGEYVTVGNYSGIVEETGLRLLKIRDFNGDLHFIPNREIGSLTNHSRGNKQALVDISISYDSDIDEAIQVLQAKCDELKEQLPQIVEGPNVLGVQNLGASDVVIRILARTQNGEQWAVERELRKGLKAALDQAGIEIPFPHQTVIHKKET</sequence>
<keyword evidence="3" id="KW-1003">Cell membrane</keyword>
<dbReference type="SUPFAM" id="SSF82861">
    <property type="entry name" value="Mechanosensitive channel protein MscS (YggB), transmembrane region"/>
    <property type="match status" value="1"/>
</dbReference>
<dbReference type="Gene3D" id="2.30.30.60">
    <property type="match status" value="1"/>
</dbReference>
<dbReference type="InterPro" id="IPR010920">
    <property type="entry name" value="LSM_dom_sf"/>
</dbReference>
<dbReference type="Gene3D" id="1.10.287.1260">
    <property type="match status" value="1"/>
</dbReference>
<evidence type="ECO:0000256" key="1">
    <source>
        <dbReference type="ARBA" id="ARBA00004651"/>
    </source>
</evidence>
<dbReference type="GO" id="GO:0005886">
    <property type="term" value="C:plasma membrane"/>
    <property type="evidence" value="ECO:0007669"/>
    <property type="project" value="UniProtKB-SubCell"/>
</dbReference>
<evidence type="ECO:0000256" key="3">
    <source>
        <dbReference type="ARBA" id="ARBA00022475"/>
    </source>
</evidence>
<dbReference type="FunFam" id="3.30.70.100:FF:000018">
    <property type="entry name" value="MscS mechanosensitive ion channel"/>
    <property type="match status" value="1"/>
</dbReference>
<dbReference type="Gene3D" id="3.30.70.100">
    <property type="match status" value="1"/>
</dbReference>
<dbReference type="SUPFAM" id="SSF82689">
    <property type="entry name" value="Mechanosensitive channel protein MscS (YggB), C-terminal domain"/>
    <property type="match status" value="1"/>
</dbReference>
<dbReference type="SUPFAM" id="SSF50182">
    <property type="entry name" value="Sm-like ribonucleoproteins"/>
    <property type="match status" value="1"/>
</dbReference>
<comment type="subcellular location">
    <subcellularLocation>
        <location evidence="1">Cell membrane</location>
        <topology evidence="1">Multi-pass membrane protein</topology>
    </subcellularLocation>
</comment>